<dbReference type="AlphaFoldDB" id="V6LQ82"/>
<evidence type="ECO:0000313" key="2">
    <source>
        <dbReference type="EMBL" id="EST45871.1"/>
    </source>
</evidence>
<proteinExistence type="predicted"/>
<sequence>MPHSCFPDPRQAYPDYLHQRPKSQPKKQKQVSMRPRSIQRLPSSPCIQNICSPPCSSPMVSFVVMDEAINHVNERVKIQSTQTDAVLTLTAMLQTAPNIYNTQVQTEPETPIEVGLQLEYEIEMETVKRENSQLKKYCRKLLDELQNKYDAINTMSEVQDQQRAQIQRLVAQVYCGDLYEDLGLDRDRVVQ</sequence>
<reference evidence="2 3" key="1">
    <citation type="journal article" date="2014" name="PLoS Genet.">
        <title>The Genome of Spironucleus salmonicida Highlights a Fish Pathogen Adapted to Fluctuating Environments.</title>
        <authorList>
            <person name="Xu F."/>
            <person name="Jerlstrom-Hultqvist J."/>
            <person name="Einarsson E."/>
            <person name="Astvaldsson A."/>
            <person name="Svard S.G."/>
            <person name="Andersson J.O."/>
        </authorList>
    </citation>
    <scope>NUCLEOTIDE SEQUENCE</scope>
    <source>
        <strain evidence="3">ATCC 50377</strain>
    </source>
</reference>
<feature type="compositionally biased region" description="Basic residues" evidence="1">
    <location>
        <begin position="19"/>
        <end position="29"/>
    </location>
</feature>
<evidence type="ECO:0000313" key="4">
    <source>
        <dbReference type="Proteomes" id="UP000018208"/>
    </source>
</evidence>
<reference evidence="3" key="2">
    <citation type="submission" date="2020-12" db="EMBL/GenBank/DDBJ databases">
        <title>New Spironucleus salmonicida genome in near-complete chromosomes.</title>
        <authorList>
            <person name="Xu F."/>
            <person name="Kurt Z."/>
            <person name="Jimenez-Gonzalez A."/>
            <person name="Astvaldsson A."/>
            <person name="Andersson J.O."/>
            <person name="Svard S.G."/>
        </authorList>
    </citation>
    <scope>NUCLEOTIDE SEQUENCE</scope>
    <source>
        <strain evidence="3">ATCC 50377</strain>
    </source>
</reference>
<keyword evidence="4" id="KW-1185">Reference proteome</keyword>
<gene>
    <name evidence="2" type="ORF">SS50377_14158</name>
    <name evidence="3" type="ORF">SS50377_20601</name>
</gene>
<dbReference type="EMBL" id="AUWU02000001">
    <property type="protein sequence ID" value="KAH0577250.1"/>
    <property type="molecule type" value="Genomic_DNA"/>
</dbReference>
<protein>
    <submittedName>
        <fullName evidence="2">Uncharacterized protein</fullName>
    </submittedName>
</protein>
<organism evidence="2">
    <name type="scientific">Spironucleus salmonicida</name>
    <dbReference type="NCBI Taxonomy" id="348837"/>
    <lineage>
        <taxon>Eukaryota</taxon>
        <taxon>Metamonada</taxon>
        <taxon>Diplomonadida</taxon>
        <taxon>Hexamitidae</taxon>
        <taxon>Hexamitinae</taxon>
        <taxon>Spironucleus</taxon>
    </lineage>
</organism>
<feature type="region of interest" description="Disordered" evidence="1">
    <location>
        <begin position="1"/>
        <end position="39"/>
    </location>
</feature>
<evidence type="ECO:0000256" key="1">
    <source>
        <dbReference type="SAM" id="MobiDB-lite"/>
    </source>
</evidence>
<evidence type="ECO:0000313" key="3">
    <source>
        <dbReference type="EMBL" id="KAH0577250.1"/>
    </source>
</evidence>
<dbReference type="VEuPathDB" id="GiardiaDB:SS50377_20601"/>
<dbReference type="EMBL" id="KI546087">
    <property type="protein sequence ID" value="EST45871.1"/>
    <property type="molecule type" value="Genomic_DNA"/>
</dbReference>
<dbReference type="Proteomes" id="UP000018208">
    <property type="component" value="Unassembled WGS sequence"/>
</dbReference>
<accession>V6LQ82</accession>
<name>V6LQ82_9EUKA</name>